<dbReference type="Pfam" id="PF13603">
    <property type="entry name" value="tRNA-synt_1_2"/>
    <property type="match status" value="1"/>
</dbReference>
<accession>A0A1H8HUS9</accession>
<evidence type="ECO:0000256" key="2">
    <source>
        <dbReference type="ARBA" id="ARBA00022490"/>
    </source>
</evidence>
<dbReference type="InterPro" id="IPR025709">
    <property type="entry name" value="Leu_tRNA-synth_edit"/>
</dbReference>
<keyword evidence="6 9" id="KW-0648">Protein biosynthesis</keyword>
<dbReference type="SUPFAM" id="SSF52374">
    <property type="entry name" value="Nucleotidylyl transferase"/>
    <property type="match status" value="1"/>
</dbReference>
<dbReference type="PRINTS" id="PR00985">
    <property type="entry name" value="TRNASYNTHLEU"/>
</dbReference>
<dbReference type="FunFam" id="3.40.50.620:FF:000060">
    <property type="entry name" value="Leucine--tRNA ligase"/>
    <property type="match status" value="1"/>
</dbReference>
<comment type="subcellular location">
    <subcellularLocation>
        <location evidence="9">Cytoplasm</location>
    </subcellularLocation>
</comment>
<dbReference type="GO" id="GO:0002161">
    <property type="term" value="F:aminoacyl-tRNA deacylase activity"/>
    <property type="evidence" value="ECO:0007669"/>
    <property type="project" value="InterPro"/>
</dbReference>
<dbReference type="AlphaFoldDB" id="A0A1H8HUS9"/>
<sequence length="921" mass="105335">MEYNYRDIEKKWQEHWKQTKAYQVSNDSSKPKCYVLDMFPYPSGVGLHVGHPLGYIASDIYARYKRLKGFNVLHPMGYDAFGLPAEQYALETGQHPAVTTEQNIKAFREQLDHIGFCFDWDREFRTSDPGYYKWTQWIFLQLFDSWLNRATQKAERISTLTALFEKEGNAAHECPGDRALRFTAAEWKSFDEVRQREILMHYRLAYLAFAEVNWCPALGTVLANDEVVNGVSERGGYPVIKKKMRQWFLRITEYANRLLEGLEQVDYSDALREMQRNWIGKSQGAEIRFNVKDTDQQITVYTTRPDTIFGVDFMVLAPEHDLVNRITTPDQKAAVEKYLDYVQSRSERERLAEVKQITGCFTGAYALNPFNGQPIPVWISEYVLAGYGTGAIMAVPCGDQRDFLFAKHFNIHITNIIGDAFNGQEANPTKDAVLQNSDFLDGMVMKAAMDAAAAKIEEMGIGKRQINYKMRDAGFSRQRYWGEPFPIVYKDGIAYPVAENELPVELPHVEHYKQGEDGEGPLANVTDWVNVAPGIRRETNTMPGYAGSSWYFLRYADPHNTTAFADRKAVDYWNQVDVYVGGAEHAVGHLLYSRMWTKALYDLGYIGFDEPYKKIINQGMIGGSSRLVYRVRGTNTFVSHGLKDQYETDPLHVDVNIVDGTELDTDAFRQWKPDYREAEFILEDGKYICGSLLEKMSKRLFNTVNPKDVVDKYGADTYRMYEMFLGPIEQSKPWETKGIEGVHRFLKKLWRLYVDENKGLIVKDAPATPEELKVLHKTIQKIDGDTSNFSYNTAVSQFMICLNELSSLKCNKRSILEPLLVLLCPYAPHVTAELWQLLGNTSSILEAAYPVFDEQYVKESSFTYPIAVNGKTRTEMGFALDADNGAIEQEVLANEVVQRWMEGKPLKKVVIVKGRMINVVV</sequence>
<evidence type="ECO:0000256" key="6">
    <source>
        <dbReference type="ARBA" id="ARBA00022917"/>
    </source>
</evidence>
<evidence type="ECO:0000256" key="3">
    <source>
        <dbReference type="ARBA" id="ARBA00022598"/>
    </source>
</evidence>
<dbReference type="FunFam" id="1.10.730.10:FF:000011">
    <property type="entry name" value="Leucine--tRNA ligase chloroplastic/mitochondrial"/>
    <property type="match status" value="1"/>
</dbReference>
<comment type="caution">
    <text evidence="9">Lacks conserved residue(s) required for the propagation of feature annotation.</text>
</comment>
<feature type="binding site" evidence="9">
    <location>
        <position position="698"/>
    </location>
    <ligand>
        <name>ATP</name>
        <dbReference type="ChEBI" id="CHEBI:30616"/>
    </ligand>
</feature>
<dbReference type="GO" id="GO:0006429">
    <property type="term" value="P:leucyl-tRNA aminoacylation"/>
    <property type="evidence" value="ECO:0007669"/>
    <property type="project" value="UniProtKB-UniRule"/>
</dbReference>
<evidence type="ECO:0000313" key="14">
    <source>
        <dbReference type="EMBL" id="SEN59913.1"/>
    </source>
</evidence>
<evidence type="ECO:0000256" key="4">
    <source>
        <dbReference type="ARBA" id="ARBA00022741"/>
    </source>
</evidence>
<evidence type="ECO:0000256" key="5">
    <source>
        <dbReference type="ARBA" id="ARBA00022840"/>
    </source>
</evidence>
<dbReference type="FunFam" id="3.40.50.620:FF:000056">
    <property type="entry name" value="Leucine--tRNA ligase"/>
    <property type="match status" value="1"/>
</dbReference>
<name>A0A1H8HUS9_9BACT</name>
<feature type="domain" description="Methionyl/Leucyl tRNA synthetase" evidence="12">
    <location>
        <begin position="39"/>
        <end position="145"/>
    </location>
</feature>
<dbReference type="InterPro" id="IPR015413">
    <property type="entry name" value="Methionyl/Leucyl_tRNA_Synth"/>
</dbReference>
<feature type="domain" description="Methionyl/Valyl/Leucyl/Isoleucyl-tRNA synthetase anticodon-binding" evidence="11">
    <location>
        <begin position="772"/>
        <end position="883"/>
    </location>
</feature>
<dbReference type="SUPFAM" id="SSF50677">
    <property type="entry name" value="ValRS/IleRS/LeuRS editing domain"/>
    <property type="match status" value="1"/>
</dbReference>
<dbReference type="Gene3D" id="3.40.50.620">
    <property type="entry name" value="HUPs"/>
    <property type="match status" value="3"/>
</dbReference>
<dbReference type="EC" id="6.1.1.4" evidence="9"/>
<dbReference type="InterPro" id="IPR013155">
    <property type="entry name" value="M/V/L/I-tRNA-synth_anticd-bd"/>
</dbReference>
<dbReference type="GO" id="GO:0005524">
    <property type="term" value="F:ATP binding"/>
    <property type="evidence" value="ECO:0007669"/>
    <property type="project" value="UniProtKB-UniRule"/>
</dbReference>
<evidence type="ECO:0000256" key="9">
    <source>
        <dbReference type="HAMAP-Rule" id="MF_00049"/>
    </source>
</evidence>
<dbReference type="SUPFAM" id="SSF47323">
    <property type="entry name" value="Anticodon-binding domain of a subclass of class I aminoacyl-tRNA synthetases"/>
    <property type="match status" value="1"/>
</dbReference>
<organism evidence="14 15">
    <name type="scientific">Chitinophaga rupis</name>
    <dbReference type="NCBI Taxonomy" id="573321"/>
    <lineage>
        <taxon>Bacteria</taxon>
        <taxon>Pseudomonadati</taxon>
        <taxon>Bacteroidota</taxon>
        <taxon>Chitinophagia</taxon>
        <taxon>Chitinophagales</taxon>
        <taxon>Chitinophagaceae</taxon>
        <taxon>Chitinophaga</taxon>
    </lineage>
</organism>
<dbReference type="STRING" id="573321.SAMN04488505_111166"/>
<comment type="similarity">
    <text evidence="1 9 10">Belongs to the class-I aminoacyl-tRNA synthetase family.</text>
</comment>
<feature type="domain" description="Leucyl-tRNA synthetase editing" evidence="13">
    <location>
        <begin position="276"/>
        <end position="456"/>
    </location>
</feature>
<dbReference type="FunFam" id="3.40.50.620:FF:000154">
    <property type="entry name" value="Leucine--tRNA ligase"/>
    <property type="match status" value="1"/>
</dbReference>
<keyword evidence="5 9" id="KW-0067">ATP-binding</keyword>
<reference evidence="14 15" key="1">
    <citation type="submission" date="2016-10" db="EMBL/GenBank/DDBJ databases">
        <authorList>
            <person name="de Groot N.N."/>
        </authorList>
    </citation>
    <scope>NUCLEOTIDE SEQUENCE [LARGE SCALE GENOMIC DNA]</scope>
    <source>
        <strain evidence="14 15">DSM 21039</strain>
    </source>
</reference>
<dbReference type="Pfam" id="PF08264">
    <property type="entry name" value="Anticodon_1"/>
    <property type="match status" value="1"/>
</dbReference>
<evidence type="ECO:0000256" key="8">
    <source>
        <dbReference type="ARBA" id="ARBA00047469"/>
    </source>
</evidence>
<dbReference type="GO" id="GO:0005829">
    <property type="term" value="C:cytosol"/>
    <property type="evidence" value="ECO:0007669"/>
    <property type="project" value="TreeGrafter"/>
</dbReference>
<dbReference type="InterPro" id="IPR002302">
    <property type="entry name" value="Leu-tRNA-ligase"/>
</dbReference>
<evidence type="ECO:0000259" key="11">
    <source>
        <dbReference type="Pfam" id="PF08264"/>
    </source>
</evidence>
<keyword evidence="3 9" id="KW-0436">Ligase</keyword>
<evidence type="ECO:0000256" key="1">
    <source>
        <dbReference type="ARBA" id="ARBA00005594"/>
    </source>
</evidence>
<dbReference type="InterPro" id="IPR014729">
    <property type="entry name" value="Rossmann-like_a/b/a_fold"/>
</dbReference>
<dbReference type="PANTHER" id="PTHR43740:SF2">
    <property type="entry name" value="LEUCINE--TRNA LIGASE, MITOCHONDRIAL"/>
    <property type="match status" value="1"/>
</dbReference>
<keyword evidence="7 9" id="KW-0030">Aminoacyl-tRNA synthetase</keyword>
<keyword evidence="15" id="KW-1185">Reference proteome</keyword>
<protein>
    <recommendedName>
        <fullName evidence="9">Leucine--tRNA ligase</fullName>
        <ecNumber evidence="9">6.1.1.4</ecNumber>
    </recommendedName>
    <alternativeName>
        <fullName evidence="9">Leucyl-tRNA synthetase</fullName>
        <shortName evidence="9">LeuRS</shortName>
    </alternativeName>
</protein>
<dbReference type="EMBL" id="FOBB01000011">
    <property type="protein sequence ID" value="SEN59913.1"/>
    <property type="molecule type" value="Genomic_DNA"/>
</dbReference>
<evidence type="ECO:0000256" key="7">
    <source>
        <dbReference type="ARBA" id="ARBA00023146"/>
    </source>
</evidence>
<dbReference type="Proteomes" id="UP000198984">
    <property type="component" value="Unassembled WGS sequence"/>
</dbReference>
<evidence type="ECO:0000259" key="13">
    <source>
        <dbReference type="Pfam" id="PF13603"/>
    </source>
</evidence>
<dbReference type="OrthoDB" id="9810365at2"/>
<dbReference type="CDD" id="cd00812">
    <property type="entry name" value="LeuRS_core"/>
    <property type="match status" value="1"/>
</dbReference>
<dbReference type="Gene3D" id="3.90.740.10">
    <property type="entry name" value="Valyl/Leucyl/Isoleucyl-tRNA synthetase, editing domain"/>
    <property type="match status" value="1"/>
</dbReference>
<dbReference type="GO" id="GO:0004823">
    <property type="term" value="F:leucine-tRNA ligase activity"/>
    <property type="evidence" value="ECO:0007669"/>
    <property type="project" value="UniProtKB-UniRule"/>
</dbReference>
<dbReference type="NCBIfam" id="TIGR00396">
    <property type="entry name" value="leuS_bact"/>
    <property type="match status" value="1"/>
</dbReference>
<dbReference type="InterPro" id="IPR009080">
    <property type="entry name" value="tRNAsynth_Ia_anticodon-bd"/>
</dbReference>
<dbReference type="Pfam" id="PF09334">
    <property type="entry name" value="tRNA-synt_1g"/>
    <property type="match status" value="1"/>
</dbReference>
<dbReference type="Gene3D" id="1.10.730.10">
    <property type="entry name" value="Isoleucyl-tRNA Synthetase, Domain 1"/>
    <property type="match status" value="1"/>
</dbReference>
<dbReference type="PANTHER" id="PTHR43740">
    <property type="entry name" value="LEUCYL-TRNA SYNTHETASE"/>
    <property type="match status" value="1"/>
</dbReference>
<dbReference type="HAMAP" id="MF_00049_B">
    <property type="entry name" value="Leu_tRNA_synth_B"/>
    <property type="match status" value="1"/>
</dbReference>
<dbReference type="RefSeq" id="WP_089920296.1">
    <property type="nucleotide sequence ID" value="NZ_FOBB01000011.1"/>
</dbReference>
<evidence type="ECO:0000259" key="12">
    <source>
        <dbReference type="Pfam" id="PF09334"/>
    </source>
</evidence>
<proteinExistence type="inferred from homology"/>
<gene>
    <name evidence="9" type="primary">leuS</name>
    <name evidence="14" type="ORF">SAMN04488505_111166</name>
</gene>
<evidence type="ECO:0000256" key="10">
    <source>
        <dbReference type="RuleBase" id="RU363039"/>
    </source>
</evidence>
<evidence type="ECO:0000313" key="15">
    <source>
        <dbReference type="Proteomes" id="UP000198984"/>
    </source>
</evidence>
<dbReference type="InterPro" id="IPR009008">
    <property type="entry name" value="Val/Leu/Ile-tRNA-synth_edit"/>
</dbReference>
<keyword evidence="4 9" id="KW-0547">Nucleotide-binding</keyword>
<dbReference type="CDD" id="cd07958">
    <property type="entry name" value="Anticodon_Ia_Leu_BEm"/>
    <property type="match status" value="1"/>
</dbReference>
<keyword evidence="2 9" id="KW-0963">Cytoplasm</keyword>
<comment type="catalytic activity">
    <reaction evidence="8 9">
        <text>tRNA(Leu) + L-leucine + ATP = L-leucyl-tRNA(Leu) + AMP + diphosphate</text>
        <dbReference type="Rhea" id="RHEA:11688"/>
        <dbReference type="Rhea" id="RHEA-COMP:9613"/>
        <dbReference type="Rhea" id="RHEA-COMP:9622"/>
        <dbReference type="ChEBI" id="CHEBI:30616"/>
        <dbReference type="ChEBI" id="CHEBI:33019"/>
        <dbReference type="ChEBI" id="CHEBI:57427"/>
        <dbReference type="ChEBI" id="CHEBI:78442"/>
        <dbReference type="ChEBI" id="CHEBI:78494"/>
        <dbReference type="ChEBI" id="CHEBI:456215"/>
        <dbReference type="EC" id="6.1.1.4"/>
    </reaction>
</comment>